<sequence length="118" mass="13063">MTILSSIPFFGSFFSNKSSDGFLKGIQPLSYALKQTRRKPYSRQLKTSAKNNANGSNDAITEYNILLNYPRPNLNPTLQFSLFGLSNSPPDLSNQRQHQNKSVCGNCAGPHSTDFCPC</sequence>
<evidence type="ECO:0000313" key="2">
    <source>
        <dbReference type="Proteomes" id="UP000242146"/>
    </source>
</evidence>
<accession>A0A1X2GYB6</accession>
<dbReference type="Proteomes" id="UP000242146">
    <property type="component" value="Unassembled WGS sequence"/>
</dbReference>
<comment type="caution">
    <text evidence="1">The sequence shown here is derived from an EMBL/GenBank/DDBJ whole genome shotgun (WGS) entry which is preliminary data.</text>
</comment>
<organism evidence="1 2">
    <name type="scientific">Hesseltinella vesiculosa</name>
    <dbReference type="NCBI Taxonomy" id="101127"/>
    <lineage>
        <taxon>Eukaryota</taxon>
        <taxon>Fungi</taxon>
        <taxon>Fungi incertae sedis</taxon>
        <taxon>Mucoromycota</taxon>
        <taxon>Mucoromycotina</taxon>
        <taxon>Mucoromycetes</taxon>
        <taxon>Mucorales</taxon>
        <taxon>Cunninghamellaceae</taxon>
        <taxon>Hesseltinella</taxon>
    </lineage>
</organism>
<reference evidence="1 2" key="1">
    <citation type="submission" date="2016-07" db="EMBL/GenBank/DDBJ databases">
        <title>Pervasive Adenine N6-methylation of Active Genes in Fungi.</title>
        <authorList>
            <consortium name="DOE Joint Genome Institute"/>
            <person name="Mondo S.J."/>
            <person name="Dannebaum R.O."/>
            <person name="Kuo R.C."/>
            <person name="Labutti K."/>
            <person name="Haridas S."/>
            <person name="Kuo A."/>
            <person name="Salamov A."/>
            <person name="Ahrendt S.R."/>
            <person name="Lipzen A."/>
            <person name="Sullivan W."/>
            <person name="Andreopoulos W.B."/>
            <person name="Clum A."/>
            <person name="Lindquist E."/>
            <person name="Daum C."/>
            <person name="Ramamoorthy G.K."/>
            <person name="Gryganskyi A."/>
            <person name="Culley D."/>
            <person name="Magnuson J.K."/>
            <person name="James T.Y."/>
            <person name="O'Malley M.A."/>
            <person name="Stajich J.E."/>
            <person name="Spatafora J.W."/>
            <person name="Visel A."/>
            <person name="Grigoriev I.V."/>
        </authorList>
    </citation>
    <scope>NUCLEOTIDE SEQUENCE [LARGE SCALE GENOMIC DNA]</scope>
    <source>
        <strain evidence="1 2">NRRL 3301</strain>
    </source>
</reference>
<proteinExistence type="predicted"/>
<protein>
    <submittedName>
        <fullName evidence="1">Uncharacterized protein</fullName>
    </submittedName>
</protein>
<gene>
    <name evidence="1" type="ORF">DM01DRAFT_1331166</name>
</gene>
<name>A0A1X2GYB6_9FUNG</name>
<dbReference type="EMBL" id="MCGT01000001">
    <property type="protein sequence ID" value="ORX63083.1"/>
    <property type="molecule type" value="Genomic_DNA"/>
</dbReference>
<evidence type="ECO:0000313" key="1">
    <source>
        <dbReference type="EMBL" id="ORX63083.1"/>
    </source>
</evidence>
<dbReference type="AlphaFoldDB" id="A0A1X2GYB6"/>
<keyword evidence="2" id="KW-1185">Reference proteome</keyword>
<dbReference type="OrthoDB" id="2339532at2759"/>